<feature type="domain" description="Immunoglobulin I-set" evidence="1">
    <location>
        <begin position="14"/>
        <end position="50"/>
    </location>
</feature>
<evidence type="ECO:0000313" key="2">
    <source>
        <dbReference type="EMBL" id="CAF4469985.1"/>
    </source>
</evidence>
<dbReference type="EMBL" id="CAJOBI010130495">
    <property type="protein sequence ID" value="CAF4722077.1"/>
    <property type="molecule type" value="Genomic_DNA"/>
</dbReference>
<sequence length="51" mass="5953">MSSGLIVRKVERLPDQSLLIRKVRLEDQGLYTCRAINDFGQDMKDLQLEIF</sequence>
<evidence type="ECO:0000313" key="4">
    <source>
        <dbReference type="EMBL" id="CAF4722077.1"/>
    </source>
</evidence>
<dbReference type="EMBL" id="CAJOBH010070572">
    <property type="protein sequence ID" value="CAF4469985.1"/>
    <property type="molecule type" value="Genomic_DNA"/>
</dbReference>
<reference evidence="2" key="1">
    <citation type="submission" date="2021-02" db="EMBL/GenBank/DDBJ databases">
        <authorList>
            <person name="Nowell W R."/>
        </authorList>
    </citation>
    <scope>NUCLEOTIDE SEQUENCE</scope>
</reference>
<name>A0A8S2WZ43_9BILA</name>
<comment type="caution">
    <text evidence="2">The sequence shown here is derived from an EMBL/GenBank/DDBJ whole genome shotgun (WGS) entry which is preliminary data.</text>
</comment>
<dbReference type="Pfam" id="PF07679">
    <property type="entry name" value="I-set"/>
    <property type="match status" value="1"/>
</dbReference>
<dbReference type="EMBL" id="CAJOBJ010147141">
    <property type="protein sequence ID" value="CAF4789179.1"/>
    <property type="molecule type" value="Genomic_DNA"/>
</dbReference>
<organism evidence="2 6">
    <name type="scientific">Rotaria magnacalcarata</name>
    <dbReference type="NCBI Taxonomy" id="392030"/>
    <lineage>
        <taxon>Eukaryota</taxon>
        <taxon>Metazoa</taxon>
        <taxon>Spiralia</taxon>
        <taxon>Gnathifera</taxon>
        <taxon>Rotifera</taxon>
        <taxon>Eurotatoria</taxon>
        <taxon>Bdelloidea</taxon>
        <taxon>Philodinida</taxon>
        <taxon>Philodinidae</taxon>
        <taxon>Rotaria</taxon>
    </lineage>
</organism>
<evidence type="ECO:0000259" key="1">
    <source>
        <dbReference type="Pfam" id="PF07679"/>
    </source>
</evidence>
<dbReference type="AlphaFoldDB" id="A0A8S2WZ43"/>
<dbReference type="Proteomes" id="UP000676336">
    <property type="component" value="Unassembled WGS sequence"/>
</dbReference>
<dbReference type="InterPro" id="IPR036179">
    <property type="entry name" value="Ig-like_dom_sf"/>
</dbReference>
<proteinExistence type="predicted"/>
<dbReference type="Gene3D" id="2.60.40.10">
    <property type="entry name" value="Immunoglobulins"/>
    <property type="match status" value="1"/>
</dbReference>
<dbReference type="InterPro" id="IPR013783">
    <property type="entry name" value="Ig-like_fold"/>
</dbReference>
<feature type="non-terminal residue" evidence="2">
    <location>
        <position position="51"/>
    </location>
</feature>
<dbReference type="Proteomes" id="UP000681720">
    <property type="component" value="Unassembled WGS sequence"/>
</dbReference>
<dbReference type="InterPro" id="IPR013098">
    <property type="entry name" value="Ig_I-set"/>
</dbReference>
<evidence type="ECO:0000313" key="6">
    <source>
        <dbReference type="Proteomes" id="UP000681967"/>
    </source>
</evidence>
<accession>A0A8S2WZ43</accession>
<protein>
    <recommendedName>
        <fullName evidence="1">Immunoglobulin I-set domain-containing protein</fullName>
    </recommendedName>
</protein>
<gene>
    <name evidence="2" type="ORF">BYL167_LOCUS34615</name>
    <name evidence="5" type="ORF">GIL414_LOCUS46680</name>
    <name evidence="3" type="ORF">SMN809_LOCUS39091</name>
    <name evidence="4" type="ORF">SMN809_LOCUS43899</name>
</gene>
<dbReference type="EMBL" id="CAJOBI010104060">
    <property type="protein sequence ID" value="CAF4601217.1"/>
    <property type="molecule type" value="Genomic_DNA"/>
</dbReference>
<dbReference type="Proteomes" id="UP000681967">
    <property type="component" value="Unassembled WGS sequence"/>
</dbReference>
<evidence type="ECO:0000313" key="3">
    <source>
        <dbReference type="EMBL" id="CAF4601217.1"/>
    </source>
</evidence>
<evidence type="ECO:0000313" key="5">
    <source>
        <dbReference type="EMBL" id="CAF4789179.1"/>
    </source>
</evidence>
<dbReference type="SUPFAM" id="SSF48726">
    <property type="entry name" value="Immunoglobulin"/>
    <property type="match status" value="1"/>
</dbReference>